<gene>
    <name evidence="1" type="ORF">FOA19_22750</name>
</gene>
<dbReference type="AlphaFoldDB" id="A0A5B6TAI8"/>
<dbReference type="Proteomes" id="UP000324133">
    <property type="component" value="Unassembled WGS sequence"/>
</dbReference>
<accession>A0A5B6TAI8</accession>
<organism evidence="1 2">
    <name type="scientific">Rufibacter hautae</name>
    <dbReference type="NCBI Taxonomy" id="2595005"/>
    <lineage>
        <taxon>Bacteria</taxon>
        <taxon>Pseudomonadati</taxon>
        <taxon>Bacteroidota</taxon>
        <taxon>Cytophagia</taxon>
        <taxon>Cytophagales</taxon>
        <taxon>Hymenobacteraceae</taxon>
        <taxon>Rufibacter</taxon>
    </lineage>
</organism>
<dbReference type="EMBL" id="VKKY01000004">
    <property type="protein sequence ID" value="KAA3435971.1"/>
    <property type="molecule type" value="Genomic_DNA"/>
</dbReference>
<name>A0A5B6TAI8_9BACT</name>
<evidence type="ECO:0000313" key="1">
    <source>
        <dbReference type="EMBL" id="KAA3435971.1"/>
    </source>
</evidence>
<comment type="caution">
    <text evidence="1">The sequence shown here is derived from an EMBL/GenBank/DDBJ whole genome shotgun (WGS) entry which is preliminary data.</text>
</comment>
<dbReference type="OrthoDB" id="893301at2"/>
<keyword evidence="2" id="KW-1185">Reference proteome</keyword>
<sequence length="129" mass="14859">MFFMMPTTASVQPLGFPDPSLFVLYADVLRYIQYRLKLLGHGQVKAFCKQYLFPYTTVVNLKNSTLKRKEHLLLQRILAALSFETTASRNPLSIGEEDRYLFLFPGREELGKFKEQLAYIDSLAKAPPH</sequence>
<evidence type="ECO:0000313" key="2">
    <source>
        <dbReference type="Proteomes" id="UP000324133"/>
    </source>
</evidence>
<proteinExistence type="predicted"/>
<protein>
    <submittedName>
        <fullName evidence="1">Uncharacterized protein</fullName>
    </submittedName>
</protein>
<reference evidence="1 2" key="1">
    <citation type="submission" date="2019-07" db="EMBL/GenBank/DDBJ databases">
        <title>Rufibacter sp. nov., isolated from lake sediment.</title>
        <authorList>
            <person name="Qu J.-H."/>
        </authorList>
    </citation>
    <scope>NUCLEOTIDE SEQUENCE [LARGE SCALE GENOMIC DNA]</scope>
    <source>
        <strain evidence="1 2">NBS58-1</strain>
    </source>
</reference>